<dbReference type="InParanoid" id="A0A139WA96"/>
<sequence>MNPPPPPTLNKETIGVWHGWS</sequence>
<feature type="region of interest" description="Disordered" evidence="1">
    <location>
        <begin position="1"/>
        <end position="21"/>
    </location>
</feature>
<dbReference type="OMA" id="MECVPVA"/>
<evidence type="ECO:0000313" key="2">
    <source>
        <dbReference type="EMBL" id="KYB24830.1"/>
    </source>
</evidence>
<dbReference type="AlphaFoldDB" id="A0A139WA96"/>
<accession>A0A139WA96</accession>
<name>A0A139WA96_TRICA</name>
<dbReference type="Proteomes" id="UP000007266">
    <property type="component" value="Unassembled WGS sequence"/>
</dbReference>
<gene>
    <name evidence="2" type="primary">AUGUSTUS-3.0.2_34930</name>
    <name evidence="2" type="ORF">TcasGA2_TC034930</name>
</gene>
<proteinExistence type="predicted"/>
<dbReference type="EMBL" id="KQ971455">
    <property type="protein sequence ID" value="KYB24830.1"/>
    <property type="molecule type" value="Genomic_DNA"/>
</dbReference>
<keyword evidence="3" id="KW-1185">Reference proteome</keyword>
<evidence type="ECO:0000313" key="3">
    <source>
        <dbReference type="Proteomes" id="UP000007266"/>
    </source>
</evidence>
<feature type="non-terminal residue" evidence="2">
    <location>
        <position position="21"/>
    </location>
</feature>
<evidence type="ECO:0000256" key="1">
    <source>
        <dbReference type="SAM" id="MobiDB-lite"/>
    </source>
</evidence>
<organism evidence="2 3">
    <name type="scientific">Tribolium castaneum</name>
    <name type="common">Red flour beetle</name>
    <dbReference type="NCBI Taxonomy" id="7070"/>
    <lineage>
        <taxon>Eukaryota</taxon>
        <taxon>Metazoa</taxon>
        <taxon>Ecdysozoa</taxon>
        <taxon>Arthropoda</taxon>
        <taxon>Hexapoda</taxon>
        <taxon>Insecta</taxon>
        <taxon>Pterygota</taxon>
        <taxon>Neoptera</taxon>
        <taxon>Endopterygota</taxon>
        <taxon>Coleoptera</taxon>
        <taxon>Polyphaga</taxon>
        <taxon>Cucujiformia</taxon>
        <taxon>Tenebrionidae</taxon>
        <taxon>Tenebrionidae incertae sedis</taxon>
        <taxon>Tribolium</taxon>
    </lineage>
</organism>
<reference evidence="2 3" key="1">
    <citation type="journal article" date="2008" name="Nature">
        <title>The genome of the model beetle and pest Tribolium castaneum.</title>
        <authorList>
            <consortium name="Tribolium Genome Sequencing Consortium"/>
            <person name="Richards S."/>
            <person name="Gibbs R.A."/>
            <person name="Weinstock G.M."/>
            <person name="Brown S.J."/>
            <person name="Denell R."/>
            <person name="Beeman R.W."/>
            <person name="Gibbs R."/>
            <person name="Beeman R.W."/>
            <person name="Brown S.J."/>
            <person name="Bucher G."/>
            <person name="Friedrich M."/>
            <person name="Grimmelikhuijzen C.J."/>
            <person name="Klingler M."/>
            <person name="Lorenzen M."/>
            <person name="Richards S."/>
            <person name="Roth S."/>
            <person name="Schroder R."/>
            <person name="Tautz D."/>
            <person name="Zdobnov E.M."/>
            <person name="Muzny D."/>
            <person name="Gibbs R.A."/>
            <person name="Weinstock G.M."/>
            <person name="Attaway T."/>
            <person name="Bell S."/>
            <person name="Buhay C.J."/>
            <person name="Chandrabose M.N."/>
            <person name="Chavez D."/>
            <person name="Clerk-Blankenburg K.P."/>
            <person name="Cree A."/>
            <person name="Dao M."/>
            <person name="Davis C."/>
            <person name="Chacko J."/>
            <person name="Dinh H."/>
            <person name="Dugan-Rocha S."/>
            <person name="Fowler G."/>
            <person name="Garner T.T."/>
            <person name="Garnes J."/>
            <person name="Gnirke A."/>
            <person name="Hawes A."/>
            <person name="Hernandez J."/>
            <person name="Hines S."/>
            <person name="Holder M."/>
            <person name="Hume J."/>
            <person name="Jhangiani S.N."/>
            <person name="Joshi V."/>
            <person name="Khan Z.M."/>
            <person name="Jackson L."/>
            <person name="Kovar C."/>
            <person name="Kowis A."/>
            <person name="Lee S."/>
            <person name="Lewis L.R."/>
            <person name="Margolis J."/>
            <person name="Morgan M."/>
            <person name="Nazareth L.V."/>
            <person name="Nguyen N."/>
            <person name="Okwuonu G."/>
            <person name="Parker D."/>
            <person name="Richards S."/>
            <person name="Ruiz S.J."/>
            <person name="Santibanez J."/>
            <person name="Savard J."/>
            <person name="Scherer S.E."/>
            <person name="Schneider B."/>
            <person name="Sodergren E."/>
            <person name="Tautz D."/>
            <person name="Vattahil S."/>
            <person name="Villasana D."/>
            <person name="White C.S."/>
            <person name="Wright R."/>
            <person name="Park Y."/>
            <person name="Beeman R.W."/>
            <person name="Lord J."/>
            <person name="Oppert B."/>
            <person name="Lorenzen M."/>
            <person name="Brown S."/>
            <person name="Wang L."/>
            <person name="Savard J."/>
            <person name="Tautz D."/>
            <person name="Richards S."/>
            <person name="Weinstock G."/>
            <person name="Gibbs R.A."/>
            <person name="Liu Y."/>
            <person name="Worley K."/>
            <person name="Weinstock G."/>
            <person name="Elsik C.G."/>
            <person name="Reese J.T."/>
            <person name="Elhaik E."/>
            <person name="Landan G."/>
            <person name="Graur D."/>
            <person name="Arensburger P."/>
            <person name="Atkinson P."/>
            <person name="Beeman R.W."/>
            <person name="Beidler J."/>
            <person name="Brown S.J."/>
            <person name="Demuth J.P."/>
            <person name="Drury D.W."/>
            <person name="Du Y.Z."/>
            <person name="Fujiwara H."/>
            <person name="Lorenzen M."/>
            <person name="Maselli V."/>
            <person name="Osanai M."/>
            <person name="Park Y."/>
            <person name="Robertson H.M."/>
            <person name="Tu Z."/>
            <person name="Wang J.J."/>
            <person name="Wang S."/>
            <person name="Richards S."/>
            <person name="Song H."/>
            <person name="Zhang L."/>
            <person name="Sodergren E."/>
            <person name="Werner D."/>
            <person name="Stanke M."/>
            <person name="Morgenstern B."/>
            <person name="Solovyev V."/>
            <person name="Kosarev P."/>
            <person name="Brown G."/>
            <person name="Chen H.C."/>
            <person name="Ermolaeva O."/>
            <person name="Hlavina W."/>
            <person name="Kapustin Y."/>
            <person name="Kiryutin B."/>
            <person name="Kitts P."/>
            <person name="Maglott D."/>
            <person name="Pruitt K."/>
            <person name="Sapojnikov V."/>
            <person name="Souvorov A."/>
            <person name="Mackey A.J."/>
            <person name="Waterhouse R.M."/>
            <person name="Wyder S."/>
            <person name="Zdobnov E.M."/>
            <person name="Zdobnov E.M."/>
            <person name="Wyder S."/>
            <person name="Kriventseva E.V."/>
            <person name="Kadowaki T."/>
            <person name="Bork P."/>
            <person name="Aranda M."/>
            <person name="Bao R."/>
            <person name="Beermann A."/>
            <person name="Berns N."/>
            <person name="Bolognesi R."/>
            <person name="Bonneton F."/>
            <person name="Bopp D."/>
            <person name="Brown S.J."/>
            <person name="Bucher G."/>
            <person name="Butts T."/>
            <person name="Chaumot A."/>
            <person name="Denell R.E."/>
            <person name="Ferrier D.E."/>
            <person name="Friedrich M."/>
            <person name="Gordon C.M."/>
            <person name="Jindra M."/>
            <person name="Klingler M."/>
            <person name="Lan Q."/>
            <person name="Lattorff H.M."/>
            <person name="Laudet V."/>
            <person name="von Levetsow C."/>
            <person name="Liu Z."/>
            <person name="Lutz R."/>
            <person name="Lynch J.A."/>
            <person name="da Fonseca R.N."/>
            <person name="Posnien N."/>
            <person name="Reuter R."/>
            <person name="Roth S."/>
            <person name="Savard J."/>
            <person name="Schinko J.B."/>
            <person name="Schmitt C."/>
            <person name="Schoppmeier M."/>
            <person name="Schroder R."/>
            <person name="Shippy T.D."/>
            <person name="Simonnet F."/>
            <person name="Marques-Souza H."/>
            <person name="Tautz D."/>
            <person name="Tomoyasu Y."/>
            <person name="Trauner J."/>
            <person name="Van der Zee M."/>
            <person name="Vervoort M."/>
            <person name="Wittkopp N."/>
            <person name="Wimmer E.A."/>
            <person name="Yang X."/>
            <person name="Jones A.K."/>
            <person name="Sattelle D.B."/>
            <person name="Ebert P.R."/>
            <person name="Nelson D."/>
            <person name="Scott J.G."/>
            <person name="Beeman R.W."/>
            <person name="Muthukrishnan S."/>
            <person name="Kramer K.J."/>
            <person name="Arakane Y."/>
            <person name="Beeman R.W."/>
            <person name="Zhu Q."/>
            <person name="Hogenkamp D."/>
            <person name="Dixit R."/>
            <person name="Oppert B."/>
            <person name="Jiang H."/>
            <person name="Zou Z."/>
            <person name="Marshall J."/>
            <person name="Elpidina E."/>
            <person name="Vinokurov K."/>
            <person name="Oppert C."/>
            <person name="Zou Z."/>
            <person name="Evans J."/>
            <person name="Lu Z."/>
            <person name="Zhao P."/>
            <person name="Sumathipala N."/>
            <person name="Altincicek B."/>
            <person name="Vilcinskas A."/>
            <person name="Williams M."/>
            <person name="Hultmark D."/>
            <person name="Hetru C."/>
            <person name="Jiang H."/>
            <person name="Grimmelikhuijzen C.J."/>
            <person name="Hauser F."/>
            <person name="Cazzamali G."/>
            <person name="Williamson M."/>
            <person name="Park Y."/>
            <person name="Li B."/>
            <person name="Tanaka Y."/>
            <person name="Predel R."/>
            <person name="Neupert S."/>
            <person name="Schachtner J."/>
            <person name="Verleyen P."/>
            <person name="Raible F."/>
            <person name="Bork P."/>
            <person name="Friedrich M."/>
            <person name="Walden K.K."/>
            <person name="Robertson H.M."/>
            <person name="Angeli S."/>
            <person name="Foret S."/>
            <person name="Bucher G."/>
            <person name="Schuetz S."/>
            <person name="Maleszka R."/>
            <person name="Wimmer E.A."/>
            <person name="Beeman R.W."/>
            <person name="Lorenzen M."/>
            <person name="Tomoyasu Y."/>
            <person name="Miller S.C."/>
            <person name="Grossmann D."/>
            <person name="Bucher G."/>
        </authorList>
    </citation>
    <scope>NUCLEOTIDE SEQUENCE [LARGE SCALE GENOMIC DNA]</scope>
    <source>
        <strain evidence="2 3">Georgia GA2</strain>
    </source>
</reference>
<reference evidence="2 3" key="2">
    <citation type="journal article" date="2010" name="Nucleic Acids Res.">
        <title>BeetleBase in 2010: revisions to provide comprehensive genomic information for Tribolium castaneum.</title>
        <authorList>
            <person name="Kim H.S."/>
            <person name="Murphy T."/>
            <person name="Xia J."/>
            <person name="Caragea D."/>
            <person name="Park Y."/>
            <person name="Beeman R.W."/>
            <person name="Lorenzen M.D."/>
            <person name="Butcher S."/>
            <person name="Manak J.R."/>
            <person name="Brown S.J."/>
        </authorList>
    </citation>
    <scope>NUCLEOTIDE SEQUENCE [LARGE SCALE GENOMIC DNA]</scope>
    <source>
        <strain evidence="2 3">Georgia GA2</strain>
    </source>
</reference>
<protein>
    <submittedName>
        <fullName evidence="2">Uncharacterized protein</fullName>
    </submittedName>
</protein>